<proteinExistence type="predicted"/>
<accession>A0A6N3X2T4</accession>
<feature type="region of interest" description="Disordered" evidence="1">
    <location>
        <begin position="13"/>
        <end position="121"/>
    </location>
</feature>
<feature type="compositionally biased region" description="Basic residues" evidence="1">
    <location>
        <begin position="110"/>
        <end position="121"/>
    </location>
</feature>
<gene>
    <name evidence="2" type="ORF">TH68_07105</name>
</gene>
<evidence type="ECO:0000313" key="3">
    <source>
        <dbReference type="Proteomes" id="UP000035054"/>
    </source>
</evidence>
<comment type="caution">
    <text evidence="2">The sequence shown here is derived from an EMBL/GenBank/DDBJ whole genome shotgun (WGS) entry which is preliminary data.</text>
</comment>
<feature type="compositionally biased region" description="Low complexity" evidence="1">
    <location>
        <begin position="80"/>
        <end position="91"/>
    </location>
</feature>
<name>A0A6N3X2T4_9SYNE</name>
<feature type="compositionally biased region" description="Polar residues" evidence="1">
    <location>
        <begin position="46"/>
        <end position="56"/>
    </location>
</feature>
<dbReference type="Proteomes" id="UP000035054">
    <property type="component" value="Unassembled WGS sequence"/>
</dbReference>
<evidence type="ECO:0000313" key="2">
    <source>
        <dbReference type="EMBL" id="KKZ13060.1"/>
    </source>
</evidence>
<reference evidence="2 3" key="1">
    <citation type="submission" date="2015-01" db="EMBL/GenBank/DDBJ databases">
        <title>Lifestyle Evolution in Cyanobacterial Symbionts of Sponges.</title>
        <authorList>
            <person name="Burgsdorf I."/>
            <person name="Slaby B.M."/>
            <person name="Handley K.M."/>
            <person name="Haber M."/>
            <person name="Blom J."/>
            <person name="Marshall C.W."/>
            <person name="Gilbert J.A."/>
            <person name="Hentschel U."/>
            <person name="Steindler L."/>
        </authorList>
    </citation>
    <scope>NUCLEOTIDE SEQUENCE [LARGE SCALE GENOMIC DNA]</scope>
    <source>
        <strain evidence="2">142</strain>
    </source>
</reference>
<sequence length="121" mass="12516">MIIVVVQPTPKGSTAIYTVPTTEEKGAMGHTGRGGGRSHSLRPLQRNGNSNGQSKNPALVDRRRLSANGSNGSDAMVSQPAAPSAVATPAPEINASGMGPTAAETLETLRKRRSRSRPSTA</sequence>
<organism evidence="2 3">
    <name type="scientific">Candidatus Synechococcus spongiarum 142</name>
    <dbReference type="NCBI Taxonomy" id="1608213"/>
    <lineage>
        <taxon>Bacteria</taxon>
        <taxon>Bacillati</taxon>
        <taxon>Cyanobacteriota</taxon>
        <taxon>Cyanophyceae</taxon>
        <taxon>Synechococcales</taxon>
        <taxon>Synechococcaceae</taxon>
        <taxon>Synechococcus</taxon>
    </lineage>
</organism>
<dbReference type="EMBL" id="JXUO01000234">
    <property type="protein sequence ID" value="KKZ13060.1"/>
    <property type="molecule type" value="Genomic_DNA"/>
</dbReference>
<protein>
    <submittedName>
        <fullName evidence="2">Uncharacterized protein</fullName>
    </submittedName>
</protein>
<evidence type="ECO:0000256" key="1">
    <source>
        <dbReference type="SAM" id="MobiDB-lite"/>
    </source>
</evidence>
<dbReference type="AlphaFoldDB" id="A0A6N3X2T4"/>